<organism evidence="2 3">
    <name type="scientific">Heligmosomoides polygyrus</name>
    <name type="common">Parasitic roundworm</name>
    <dbReference type="NCBI Taxonomy" id="6339"/>
    <lineage>
        <taxon>Eukaryota</taxon>
        <taxon>Metazoa</taxon>
        <taxon>Ecdysozoa</taxon>
        <taxon>Nematoda</taxon>
        <taxon>Chromadorea</taxon>
        <taxon>Rhabditida</taxon>
        <taxon>Rhabditina</taxon>
        <taxon>Rhabditomorpha</taxon>
        <taxon>Strongyloidea</taxon>
        <taxon>Heligmosomidae</taxon>
        <taxon>Heligmosomoides</taxon>
    </lineage>
</organism>
<evidence type="ECO:0000313" key="1">
    <source>
        <dbReference type="EMBL" id="VDO78069.1"/>
    </source>
</evidence>
<reference evidence="1 2" key="1">
    <citation type="submission" date="2018-11" db="EMBL/GenBank/DDBJ databases">
        <authorList>
            <consortium name="Pathogen Informatics"/>
        </authorList>
    </citation>
    <scope>NUCLEOTIDE SEQUENCE [LARGE SCALE GENOMIC DNA]</scope>
</reference>
<evidence type="ECO:0000313" key="3">
    <source>
        <dbReference type="WBParaSite" id="HPBE_0000884401-mRNA-1"/>
    </source>
</evidence>
<evidence type="ECO:0000313" key="2">
    <source>
        <dbReference type="Proteomes" id="UP000050761"/>
    </source>
</evidence>
<dbReference type="AlphaFoldDB" id="A0A183FN14"/>
<accession>A0A3P7YLY1</accession>
<keyword evidence="2" id="KW-1185">Reference proteome</keyword>
<reference evidence="3" key="2">
    <citation type="submission" date="2019-09" db="UniProtKB">
        <authorList>
            <consortium name="WormBaseParasite"/>
        </authorList>
    </citation>
    <scope>IDENTIFICATION</scope>
</reference>
<dbReference type="EMBL" id="UZAH01026269">
    <property type="protein sequence ID" value="VDO78069.1"/>
    <property type="molecule type" value="Genomic_DNA"/>
</dbReference>
<proteinExistence type="predicted"/>
<name>A0A183FN14_HELPZ</name>
<dbReference type="OrthoDB" id="5900208at2759"/>
<sequence>MELLASHDAAISAVLKAVKELNKSVQLISSRLQYLQTAMDTVMERTDVVLTRRAPKSNCIFCPIKENRDSQYFGRCMKYGDPVSRTVQASNHNLCLKCLKPYHGDDCQMKCASLASVTTSCCVIRDDLK</sequence>
<gene>
    <name evidence="1" type="ORF">HPBE_LOCUS8845</name>
</gene>
<accession>A0A183FN14</accession>
<protein>
    <submittedName>
        <fullName evidence="3">Clip domain-containing protein</fullName>
    </submittedName>
</protein>
<dbReference type="Proteomes" id="UP000050761">
    <property type="component" value="Unassembled WGS sequence"/>
</dbReference>
<dbReference type="WBParaSite" id="HPBE_0000884401-mRNA-1">
    <property type="protein sequence ID" value="HPBE_0000884401-mRNA-1"/>
    <property type="gene ID" value="HPBE_0000884401"/>
</dbReference>